<dbReference type="InterPro" id="IPR043502">
    <property type="entry name" value="DNA/RNA_pol_sf"/>
</dbReference>
<keyword evidence="6" id="KW-0695">RNA-directed DNA polymerase</keyword>
<dbReference type="AlphaFoldDB" id="A0AAV3QNL6"/>
<evidence type="ECO:0000256" key="1">
    <source>
        <dbReference type="ARBA" id="ARBA00022679"/>
    </source>
</evidence>
<evidence type="ECO:0000256" key="5">
    <source>
        <dbReference type="ARBA" id="ARBA00022801"/>
    </source>
</evidence>
<evidence type="ECO:0000256" key="3">
    <source>
        <dbReference type="ARBA" id="ARBA00022722"/>
    </source>
</evidence>
<evidence type="ECO:0000313" key="10">
    <source>
        <dbReference type="Proteomes" id="UP001454036"/>
    </source>
</evidence>
<reference evidence="9 10" key="1">
    <citation type="submission" date="2024-01" db="EMBL/GenBank/DDBJ databases">
        <title>The complete chloroplast genome sequence of Lithospermum erythrorhizon: insights into the phylogenetic relationship among Boraginaceae species and the maternal lineages of purple gromwells.</title>
        <authorList>
            <person name="Okada T."/>
            <person name="Watanabe K."/>
        </authorList>
    </citation>
    <scope>NUCLEOTIDE SEQUENCE [LARGE SCALE GENOMIC DNA]</scope>
</reference>
<dbReference type="Proteomes" id="UP001454036">
    <property type="component" value="Unassembled WGS sequence"/>
</dbReference>
<feature type="region of interest" description="Disordered" evidence="7">
    <location>
        <begin position="137"/>
        <end position="168"/>
    </location>
</feature>
<comment type="caution">
    <text evidence="9">The sequence shown here is derived from an EMBL/GenBank/DDBJ whole genome shotgun (WGS) entry which is preliminary data.</text>
</comment>
<keyword evidence="2" id="KW-0548">Nucleotidyltransferase</keyword>
<name>A0AAV3QNL6_LITER</name>
<keyword evidence="10" id="KW-1185">Reference proteome</keyword>
<dbReference type="PANTHER" id="PTHR48475">
    <property type="entry name" value="RIBONUCLEASE H"/>
    <property type="match status" value="1"/>
</dbReference>
<keyword evidence="3" id="KW-0540">Nuclease</keyword>
<dbReference type="GO" id="GO:0003964">
    <property type="term" value="F:RNA-directed DNA polymerase activity"/>
    <property type="evidence" value="ECO:0007669"/>
    <property type="project" value="UniProtKB-KW"/>
</dbReference>
<evidence type="ECO:0000259" key="8">
    <source>
        <dbReference type="Pfam" id="PF17917"/>
    </source>
</evidence>
<evidence type="ECO:0000256" key="6">
    <source>
        <dbReference type="ARBA" id="ARBA00022918"/>
    </source>
</evidence>
<dbReference type="PANTHER" id="PTHR48475:SF2">
    <property type="entry name" value="RIBONUCLEASE H"/>
    <property type="match status" value="1"/>
</dbReference>
<dbReference type="EMBL" id="BAABME010005097">
    <property type="protein sequence ID" value="GAA0164586.1"/>
    <property type="molecule type" value="Genomic_DNA"/>
</dbReference>
<keyword evidence="5" id="KW-0378">Hydrolase</keyword>
<dbReference type="Pfam" id="PF17917">
    <property type="entry name" value="RT_RNaseH"/>
    <property type="match status" value="1"/>
</dbReference>
<gene>
    <name evidence="9" type="ORF">LIER_20182</name>
</gene>
<keyword evidence="4" id="KW-0255">Endonuclease</keyword>
<evidence type="ECO:0000256" key="4">
    <source>
        <dbReference type="ARBA" id="ARBA00022759"/>
    </source>
</evidence>
<proteinExistence type="predicted"/>
<evidence type="ECO:0000256" key="7">
    <source>
        <dbReference type="SAM" id="MobiDB-lite"/>
    </source>
</evidence>
<organism evidence="9 10">
    <name type="scientific">Lithospermum erythrorhizon</name>
    <name type="common">Purple gromwell</name>
    <name type="synonym">Lithospermum officinale var. erythrorhizon</name>
    <dbReference type="NCBI Taxonomy" id="34254"/>
    <lineage>
        <taxon>Eukaryota</taxon>
        <taxon>Viridiplantae</taxon>
        <taxon>Streptophyta</taxon>
        <taxon>Embryophyta</taxon>
        <taxon>Tracheophyta</taxon>
        <taxon>Spermatophyta</taxon>
        <taxon>Magnoliopsida</taxon>
        <taxon>eudicotyledons</taxon>
        <taxon>Gunneridae</taxon>
        <taxon>Pentapetalae</taxon>
        <taxon>asterids</taxon>
        <taxon>lamiids</taxon>
        <taxon>Boraginales</taxon>
        <taxon>Boraginaceae</taxon>
        <taxon>Boraginoideae</taxon>
        <taxon>Lithospermeae</taxon>
        <taxon>Lithospermum</taxon>
    </lineage>
</organism>
<dbReference type="GO" id="GO:0016787">
    <property type="term" value="F:hydrolase activity"/>
    <property type="evidence" value="ECO:0007669"/>
    <property type="project" value="UniProtKB-KW"/>
</dbReference>
<feature type="domain" description="Reverse transcriptase RNase H-like" evidence="8">
    <location>
        <begin position="46"/>
        <end position="110"/>
    </location>
</feature>
<protein>
    <recommendedName>
        <fullName evidence="8">Reverse transcriptase RNase H-like domain-containing protein</fullName>
    </recommendedName>
</protein>
<dbReference type="SUPFAM" id="SSF56672">
    <property type="entry name" value="DNA/RNA polymerases"/>
    <property type="match status" value="1"/>
</dbReference>
<evidence type="ECO:0000313" key="9">
    <source>
        <dbReference type="EMBL" id="GAA0164586.1"/>
    </source>
</evidence>
<dbReference type="GO" id="GO:0004519">
    <property type="term" value="F:endonuclease activity"/>
    <property type="evidence" value="ECO:0007669"/>
    <property type="project" value="UniProtKB-KW"/>
</dbReference>
<accession>A0AAV3QNL6</accession>
<keyword evidence="1" id="KW-0808">Transferase</keyword>
<sequence length="168" mass="19495">MSKNTHLEHLRERGIEPNIDKIKTLLDMKPPGSYKDVQKLTGESCFHGPEENYPMIDKFAFAVLITARKLNIYFEAHPIKVITDQPLKRVLASPALSRRLTTWAIELSEFEISYEPRANIKTQALADFIVECTARPPQRVNRPEESRPSQYRNGPYMWMKPKTPRDWG</sequence>
<evidence type="ECO:0000256" key="2">
    <source>
        <dbReference type="ARBA" id="ARBA00022695"/>
    </source>
</evidence>
<dbReference type="InterPro" id="IPR041373">
    <property type="entry name" value="RT_RNaseH"/>
</dbReference>